<dbReference type="RefSeq" id="WP_015994383.1">
    <property type="nucleotide sequence ID" value="NZ_AP025558.1"/>
</dbReference>
<dbReference type="EMBL" id="LK933544">
    <property type="protein sequence ID" value="CDT83004.1"/>
    <property type="molecule type" value="Genomic_DNA"/>
</dbReference>
<dbReference type="GO" id="GO:0006310">
    <property type="term" value="P:DNA recombination"/>
    <property type="evidence" value="ECO:0007669"/>
    <property type="project" value="InterPro"/>
</dbReference>
<accession>A0A031W9N1</accession>
<dbReference type="Gene3D" id="3.30.1330.70">
    <property type="entry name" value="Holliday junction resolvase RusA"/>
    <property type="match status" value="1"/>
</dbReference>
<evidence type="ECO:0000313" key="4">
    <source>
        <dbReference type="Proteomes" id="UP000189137"/>
    </source>
</evidence>
<dbReference type="Proteomes" id="UP000189137">
    <property type="component" value="Unassembled WGS sequence"/>
</dbReference>
<dbReference type="GO" id="GO:0006281">
    <property type="term" value="P:DNA repair"/>
    <property type="evidence" value="ECO:0007669"/>
    <property type="project" value="InterPro"/>
</dbReference>
<dbReference type="GO" id="GO:0000287">
    <property type="term" value="F:magnesium ion binding"/>
    <property type="evidence" value="ECO:0007669"/>
    <property type="project" value="InterPro"/>
</dbReference>
<sequence>MKVFLVIDGEPVGKERPRFNLATKRTYTPQKTKDYEELIKWLYQSKVRHYFTGYIKMTLRCYYSIAKSNSKKIKEQKRNNVLRPNKKPDIDNVVKIIADSLNEIAYKDDTQIVEVVASKYYSDKPRVEVILEDVI</sequence>
<evidence type="ECO:0000313" key="1">
    <source>
        <dbReference type="EMBL" id="CDS82741.1"/>
    </source>
</evidence>
<dbReference type="InterPro" id="IPR008822">
    <property type="entry name" value="Endonuclease_RusA-like"/>
</dbReference>
<dbReference type="SUPFAM" id="SSF103084">
    <property type="entry name" value="Holliday junction resolvase RusA"/>
    <property type="match status" value="1"/>
</dbReference>
<dbReference type="InterPro" id="IPR036614">
    <property type="entry name" value="RusA-like_sf"/>
</dbReference>
<dbReference type="EMBL" id="LK932447">
    <property type="protein sequence ID" value="CDS82741.1"/>
    <property type="molecule type" value="Genomic_DNA"/>
</dbReference>
<evidence type="ECO:0000313" key="2">
    <source>
        <dbReference type="EMBL" id="CDT83004.1"/>
    </source>
</evidence>
<organism evidence="1">
    <name type="scientific">Clostridioides difficile</name>
    <name type="common">Peptoclostridium difficile</name>
    <dbReference type="NCBI Taxonomy" id="1496"/>
    <lineage>
        <taxon>Bacteria</taxon>
        <taxon>Bacillati</taxon>
        <taxon>Bacillota</taxon>
        <taxon>Clostridia</taxon>
        <taxon>Peptostreptococcales</taxon>
        <taxon>Peptostreptococcaceae</taxon>
        <taxon>Clostridioides</taxon>
    </lineage>
</organism>
<dbReference type="EMBL" id="FUPS01000027">
    <property type="protein sequence ID" value="SJT29134.1"/>
    <property type="molecule type" value="Genomic_DNA"/>
</dbReference>
<evidence type="ECO:0000313" key="3">
    <source>
        <dbReference type="EMBL" id="SJT29134.1"/>
    </source>
</evidence>
<protein>
    <submittedName>
        <fullName evidence="3">Holliday junction resolvase</fullName>
    </submittedName>
    <submittedName>
        <fullName evidence="1">Putative phage endodeoxyribonuclease RusA-like</fullName>
    </submittedName>
</protein>
<reference evidence="1" key="1">
    <citation type="submission" date="2014-07" db="EMBL/GenBank/DDBJ databases">
        <authorList>
            <person name="Monot Marc"/>
        </authorList>
    </citation>
    <scope>NUCLEOTIDE SEQUENCE</scope>
    <source>
        <strain evidence="2">7032989</strain>
    </source>
</reference>
<dbReference type="Pfam" id="PF05866">
    <property type="entry name" value="RusA"/>
    <property type="match status" value="1"/>
</dbReference>
<reference evidence="3 4" key="2">
    <citation type="submission" date="2017-02" db="EMBL/GenBank/DDBJ databases">
        <authorList>
            <consortium name="Pathogen Informatics"/>
        </authorList>
    </citation>
    <scope>NUCLEOTIDE SEQUENCE [LARGE SCALE GENOMIC DNA]</scope>
    <source>
        <strain evidence="3 4">VRECD0157</strain>
    </source>
</reference>
<name>A0A031W9N1_CLODI</name>
<dbReference type="PATRIC" id="fig|1496.897.peg.1486"/>
<gene>
    <name evidence="2" type="ORF">BN1095_990004</name>
    <name evidence="1" type="ORF">BN1096_1030002</name>
    <name evidence="3" type="ORF">SAMEA3375112_04186</name>
</gene>
<dbReference type="AlphaFoldDB" id="A0A031W9N1"/>
<proteinExistence type="predicted"/>